<name>A0ABM8CT03_9NOCA</name>
<reference evidence="1 2" key="1">
    <citation type="submission" date="2022-11" db="EMBL/GenBank/DDBJ databases">
        <title>Genome Sequencing of Nocardia sp. ON39_IFM12276 and assembly.</title>
        <authorList>
            <person name="Shimojima M."/>
            <person name="Toyokawa M."/>
            <person name="Uesaka K."/>
        </authorList>
    </citation>
    <scope>NUCLEOTIDE SEQUENCE [LARGE SCALE GENOMIC DNA]</scope>
    <source>
        <strain evidence="1 2">IFM 12276</strain>
    </source>
</reference>
<keyword evidence="2" id="KW-1185">Reference proteome</keyword>
<protein>
    <submittedName>
        <fullName evidence="1">Uncharacterized protein</fullName>
    </submittedName>
</protein>
<gene>
    <name evidence="1" type="ORF">IFM12276_11150</name>
</gene>
<organism evidence="1 2">
    <name type="scientific">Nocardia sputorum</name>
    <dbReference type="NCBI Taxonomy" id="2984338"/>
    <lineage>
        <taxon>Bacteria</taxon>
        <taxon>Bacillati</taxon>
        <taxon>Actinomycetota</taxon>
        <taxon>Actinomycetes</taxon>
        <taxon>Mycobacteriales</taxon>
        <taxon>Nocardiaceae</taxon>
        <taxon>Nocardia</taxon>
    </lineage>
</organism>
<dbReference type="EMBL" id="AP026978">
    <property type="protein sequence ID" value="BDT98086.1"/>
    <property type="molecule type" value="Genomic_DNA"/>
</dbReference>
<accession>A0ABM8CT03</accession>
<evidence type="ECO:0000313" key="1">
    <source>
        <dbReference type="EMBL" id="BDT98086.1"/>
    </source>
</evidence>
<dbReference type="Proteomes" id="UP001317870">
    <property type="component" value="Chromosome"/>
</dbReference>
<sequence>MDRASATYADGVLFRIPQGEWNNECGLGTGAGTATARTNRPDCGTEATCNHSDPVQRPIVRDVRCAPERSRPCPRVVPGADGASTMVSGGPMTDCEYLPVNLDRQLDAEPTEHDSTVADRLTSPRLRRLLHTAIGLSEDSVDLLTTMTTRLRAAEGMILRDPLDDC</sequence>
<evidence type="ECO:0000313" key="2">
    <source>
        <dbReference type="Proteomes" id="UP001317870"/>
    </source>
</evidence>
<proteinExistence type="predicted"/>